<dbReference type="Proteomes" id="UP000003879">
    <property type="component" value="Unassembled WGS sequence"/>
</dbReference>
<organism evidence="1 2">
    <name type="scientific">Bacteroides fragilis CL07T12C05</name>
    <dbReference type="NCBI Taxonomy" id="997883"/>
    <lineage>
        <taxon>Bacteria</taxon>
        <taxon>Pseudomonadati</taxon>
        <taxon>Bacteroidota</taxon>
        <taxon>Bacteroidia</taxon>
        <taxon>Bacteroidales</taxon>
        <taxon>Bacteroidaceae</taxon>
        <taxon>Bacteroides</taxon>
    </lineage>
</organism>
<dbReference type="AlphaFoldDB" id="A0A0E2B253"/>
<dbReference type="RefSeq" id="WP_005793868.1">
    <property type="nucleotide sequence ID" value="NZ_JH724215.1"/>
</dbReference>
<evidence type="ECO:0000313" key="2">
    <source>
        <dbReference type="Proteomes" id="UP000003879"/>
    </source>
</evidence>
<gene>
    <name evidence="1" type="ORF">HMPREF1056_02499</name>
</gene>
<accession>A0A0E2B253</accession>
<dbReference type="PATRIC" id="fig|997883.3.peg.2606"/>
<dbReference type="EMBL" id="AGXN01000012">
    <property type="protein sequence ID" value="EIY96611.1"/>
    <property type="molecule type" value="Genomic_DNA"/>
</dbReference>
<evidence type="ECO:0000313" key="1">
    <source>
        <dbReference type="EMBL" id="EIY96611.1"/>
    </source>
</evidence>
<dbReference type="HOGENOM" id="CLU_2749304_0_0_10"/>
<comment type="caution">
    <text evidence="1">The sequence shown here is derived from an EMBL/GenBank/DDBJ whole genome shotgun (WGS) entry which is preliminary data.</text>
</comment>
<sequence length="70" mass="8235">MTTTFNTLITGDLFRFSDEETVYIVCYNKHCVIGNNVIEEVEHPNHKQNITPFMMDREVIKIPDNEINYV</sequence>
<name>A0A0E2B253_BACFG</name>
<reference evidence="1 2" key="1">
    <citation type="submission" date="2012-02" db="EMBL/GenBank/DDBJ databases">
        <title>The Genome Sequence of Bacteroides fragilis CL07T12C05.</title>
        <authorList>
            <consortium name="The Broad Institute Genome Sequencing Platform"/>
            <person name="Earl A."/>
            <person name="Ward D."/>
            <person name="Feldgarden M."/>
            <person name="Gevers D."/>
            <person name="Zitomersky N.L."/>
            <person name="Coyne M.J."/>
            <person name="Comstock L.E."/>
            <person name="Young S.K."/>
            <person name="Zeng Q."/>
            <person name="Gargeya S."/>
            <person name="Fitzgerald M."/>
            <person name="Haas B."/>
            <person name="Abouelleil A."/>
            <person name="Alvarado L."/>
            <person name="Arachchi H.M."/>
            <person name="Berlin A."/>
            <person name="Chapman S.B."/>
            <person name="Gearin G."/>
            <person name="Goldberg J."/>
            <person name="Griggs A."/>
            <person name="Gujja S."/>
            <person name="Hansen M."/>
            <person name="Heiman D."/>
            <person name="Howarth C."/>
            <person name="Larimer J."/>
            <person name="Lui A."/>
            <person name="MacDonald P.J.P."/>
            <person name="McCowen C."/>
            <person name="Montmayeur A."/>
            <person name="Murphy C."/>
            <person name="Neiman D."/>
            <person name="Pearson M."/>
            <person name="Priest M."/>
            <person name="Roberts A."/>
            <person name="Saif S."/>
            <person name="Shea T."/>
            <person name="Sisk P."/>
            <person name="Stolte C."/>
            <person name="Sykes S."/>
            <person name="Wortman J."/>
            <person name="Nusbaum C."/>
            <person name="Birren B."/>
        </authorList>
    </citation>
    <scope>NUCLEOTIDE SEQUENCE [LARGE SCALE GENOMIC DNA]</scope>
    <source>
        <strain evidence="1 2">CL07T12C05</strain>
    </source>
</reference>
<proteinExistence type="predicted"/>
<protein>
    <submittedName>
        <fullName evidence="1">Uncharacterized protein</fullName>
    </submittedName>
</protein>